<dbReference type="PRINTS" id="PR00301">
    <property type="entry name" value="HEATSHOCK70"/>
</dbReference>
<protein>
    <submittedName>
        <fullName evidence="4">Uncharacterized protein</fullName>
    </submittedName>
</protein>
<keyword evidence="3" id="KW-0067">ATP-binding</keyword>
<dbReference type="Gene3D" id="3.30.420.40">
    <property type="match status" value="2"/>
</dbReference>
<keyword evidence="2" id="KW-0547">Nucleotide-binding</keyword>
<evidence type="ECO:0000256" key="3">
    <source>
        <dbReference type="ARBA" id="ARBA00022840"/>
    </source>
</evidence>
<comment type="similarity">
    <text evidence="1">Belongs to the heat shock protein 70 family.</text>
</comment>
<dbReference type="Pfam" id="PF00012">
    <property type="entry name" value="HSP70"/>
    <property type="match status" value="1"/>
</dbReference>
<dbReference type="GO" id="GO:0005524">
    <property type="term" value="F:ATP binding"/>
    <property type="evidence" value="ECO:0007669"/>
    <property type="project" value="UniProtKB-KW"/>
</dbReference>
<dbReference type="Proteomes" id="UP001186944">
    <property type="component" value="Unassembled WGS sequence"/>
</dbReference>
<dbReference type="GO" id="GO:0140662">
    <property type="term" value="F:ATP-dependent protein folding chaperone"/>
    <property type="evidence" value="ECO:0007669"/>
    <property type="project" value="InterPro"/>
</dbReference>
<comment type="caution">
    <text evidence="4">The sequence shown here is derived from an EMBL/GenBank/DDBJ whole genome shotgun (WGS) entry which is preliminary data.</text>
</comment>
<keyword evidence="5" id="KW-1185">Reference proteome</keyword>
<reference evidence="4" key="1">
    <citation type="submission" date="2019-08" db="EMBL/GenBank/DDBJ databases">
        <title>The improved chromosome-level genome for the pearl oyster Pinctada fucata martensii using PacBio sequencing and Hi-C.</title>
        <authorList>
            <person name="Zheng Z."/>
        </authorList>
    </citation>
    <scope>NUCLEOTIDE SEQUENCE</scope>
    <source>
        <strain evidence="4">ZZ-2019</strain>
        <tissue evidence="4">Adductor muscle</tissue>
    </source>
</reference>
<dbReference type="InterPro" id="IPR043129">
    <property type="entry name" value="ATPase_NBD"/>
</dbReference>
<accession>A0AA88YND4</accession>
<name>A0AA88YND4_PINIB</name>
<evidence type="ECO:0000256" key="2">
    <source>
        <dbReference type="ARBA" id="ARBA00022741"/>
    </source>
</evidence>
<sequence>MSAETNLLVAAIDFGTTYSGYAYSFRTEYVKDPLKIFANVKWNTGNTEGGTSTCATLKTPTTVLFDDEKNFHSFGYEAETKYAELLEDDEADGWFYFKHFKMLLYRAMGIDGDEENLGARKRTISSAELRESTEFVNDDDILWVLTVPAIWGQDAKQFMREAAQMAGIKNKNLQLALEPEAAAIYCKELAIQKTDGVDEQCMESFRPGRSFMIVDCGGGTVDITVHEVQGEGLLKELYPPSGGPWGGTNVDFRFHEFLSDIFGENVMKSFAKMSPLPFLELQRAFDVKKRINGKEDKITLSNGIGEIMDEFKDKKGNDFNIPQDFNKSVKLVKKRLRVDIEILKGFFDKAVESISSHLRDLFEKSQITNVDTILMVGGFSESPQVKERIKAMFPSKRFIIPREASLAVLKGAVMFGHSPKSITTRCSPATFGVATDVPFDEKKHPSSHKHMKDGTCFCTDVFKIMIAKDQLQTIGKTCHEESFRPSKADDTLAEIEVYASPRSQPQYTTDEGCKKVGVIKFQIPNIAKGKDRLLKVKMHFGDTELFVTASEDGTDNEITARFDCLQ</sequence>
<organism evidence="4 5">
    <name type="scientific">Pinctada imbricata</name>
    <name type="common">Atlantic pearl-oyster</name>
    <name type="synonym">Pinctada martensii</name>
    <dbReference type="NCBI Taxonomy" id="66713"/>
    <lineage>
        <taxon>Eukaryota</taxon>
        <taxon>Metazoa</taxon>
        <taxon>Spiralia</taxon>
        <taxon>Lophotrochozoa</taxon>
        <taxon>Mollusca</taxon>
        <taxon>Bivalvia</taxon>
        <taxon>Autobranchia</taxon>
        <taxon>Pteriomorphia</taxon>
        <taxon>Pterioida</taxon>
        <taxon>Pterioidea</taxon>
        <taxon>Pteriidae</taxon>
        <taxon>Pinctada</taxon>
    </lineage>
</organism>
<dbReference type="EMBL" id="VSWD01000001">
    <property type="protein sequence ID" value="KAK3109141.1"/>
    <property type="molecule type" value="Genomic_DNA"/>
</dbReference>
<dbReference type="PANTHER" id="PTHR14187:SF5">
    <property type="entry name" value="HEAT SHOCK 70 KDA PROTEIN 12A"/>
    <property type="match status" value="1"/>
</dbReference>
<dbReference type="SUPFAM" id="SSF53067">
    <property type="entry name" value="Actin-like ATPase domain"/>
    <property type="match status" value="2"/>
</dbReference>
<dbReference type="InterPro" id="IPR013126">
    <property type="entry name" value="Hsp_70_fam"/>
</dbReference>
<evidence type="ECO:0000313" key="5">
    <source>
        <dbReference type="Proteomes" id="UP001186944"/>
    </source>
</evidence>
<dbReference type="AlphaFoldDB" id="A0AA88YND4"/>
<dbReference type="PANTHER" id="PTHR14187">
    <property type="entry name" value="ALPHA KINASE/ELONGATION FACTOR 2 KINASE"/>
    <property type="match status" value="1"/>
</dbReference>
<dbReference type="CDD" id="cd10229">
    <property type="entry name" value="ASKHA_NBD_HSP70_HSPA12"/>
    <property type="match status" value="1"/>
</dbReference>
<evidence type="ECO:0000313" key="4">
    <source>
        <dbReference type="EMBL" id="KAK3109141.1"/>
    </source>
</evidence>
<gene>
    <name evidence="4" type="ORF">FSP39_023794</name>
</gene>
<proteinExistence type="inferred from homology"/>
<evidence type="ECO:0000256" key="1">
    <source>
        <dbReference type="ARBA" id="ARBA00007381"/>
    </source>
</evidence>